<dbReference type="OrthoDB" id="4184790at2759"/>
<accession>A0A2B7X6A3</accession>
<feature type="compositionally biased region" description="Basic and acidic residues" evidence="1">
    <location>
        <begin position="39"/>
        <end position="51"/>
    </location>
</feature>
<name>A0A2B7X6A3_9EURO</name>
<reference evidence="2 3" key="1">
    <citation type="submission" date="2017-10" db="EMBL/GenBank/DDBJ databases">
        <title>Comparative genomics in systemic dimorphic fungi from Ajellomycetaceae.</title>
        <authorList>
            <person name="Munoz J.F."/>
            <person name="Mcewen J.G."/>
            <person name="Clay O.K."/>
            <person name="Cuomo C.A."/>
        </authorList>
    </citation>
    <scope>NUCLEOTIDE SEQUENCE [LARGE SCALE GENOMIC DNA]</scope>
    <source>
        <strain evidence="2 3">UAMH130</strain>
    </source>
</reference>
<feature type="compositionally biased region" description="Polar residues" evidence="1">
    <location>
        <begin position="24"/>
        <end position="38"/>
    </location>
</feature>
<evidence type="ECO:0000313" key="2">
    <source>
        <dbReference type="EMBL" id="PGH04267.1"/>
    </source>
</evidence>
<dbReference type="AlphaFoldDB" id="A0A2B7X6A3"/>
<protein>
    <submittedName>
        <fullName evidence="2">Uncharacterized protein</fullName>
    </submittedName>
</protein>
<evidence type="ECO:0000313" key="3">
    <source>
        <dbReference type="Proteomes" id="UP000224080"/>
    </source>
</evidence>
<proteinExistence type="predicted"/>
<organism evidence="2 3">
    <name type="scientific">Blastomyces parvus</name>
    <dbReference type="NCBI Taxonomy" id="2060905"/>
    <lineage>
        <taxon>Eukaryota</taxon>
        <taxon>Fungi</taxon>
        <taxon>Dikarya</taxon>
        <taxon>Ascomycota</taxon>
        <taxon>Pezizomycotina</taxon>
        <taxon>Eurotiomycetes</taxon>
        <taxon>Eurotiomycetidae</taxon>
        <taxon>Onygenales</taxon>
        <taxon>Ajellomycetaceae</taxon>
        <taxon>Blastomyces</taxon>
    </lineage>
</organism>
<dbReference type="EMBL" id="PDNC01000040">
    <property type="protein sequence ID" value="PGH04267.1"/>
    <property type="molecule type" value="Genomic_DNA"/>
</dbReference>
<keyword evidence="3" id="KW-1185">Reference proteome</keyword>
<feature type="compositionally biased region" description="Basic and acidic residues" evidence="1">
    <location>
        <begin position="72"/>
        <end position="81"/>
    </location>
</feature>
<comment type="caution">
    <text evidence="2">The sequence shown here is derived from an EMBL/GenBank/DDBJ whole genome shotgun (WGS) entry which is preliminary data.</text>
</comment>
<dbReference type="Proteomes" id="UP000224080">
    <property type="component" value="Unassembled WGS sequence"/>
</dbReference>
<sequence length="132" mass="14832">MQDYRRPSAAGSRPPSTERHRQSPARQNDAPSAIMTSESLHKIQTLEDYSRSMHRHTQGQIERLPSVAGQDSNDRNGDPRRSPRGVTIYMEVLAIWKLLLHTGKGTLMKFIMAELASTTIEFTLGNLDNNVS</sequence>
<gene>
    <name evidence="2" type="ORF">GX51_03612</name>
</gene>
<feature type="region of interest" description="Disordered" evidence="1">
    <location>
        <begin position="1"/>
        <end position="84"/>
    </location>
</feature>
<evidence type="ECO:0000256" key="1">
    <source>
        <dbReference type="SAM" id="MobiDB-lite"/>
    </source>
</evidence>